<dbReference type="InterPro" id="IPR018483">
    <property type="entry name" value="Carb_kinase_FGGY_CS"/>
</dbReference>
<dbReference type="EMBL" id="CACRUK010000012">
    <property type="protein sequence ID" value="VYT88316.1"/>
    <property type="molecule type" value="Genomic_DNA"/>
</dbReference>
<comment type="similarity">
    <text evidence="1">Belongs to the FGGY kinase family.</text>
</comment>
<dbReference type="GO" id="GO:0019563">
    <property type="term" value="P:glycerol catabolic process"/>
    <property type="evidence" value="ECO:0007669"/>
    <property type="project" value="TreeGrafter"/>
</dbReference>
<dbReference type="PANTHER" id="PTHR10196:SF69">
    <property type="entry name" value="GLYCEROL KINASE"/>
    <property type="match status" value="1"/>
</dbReference>
<dbReference type="Pfam" id="PF00370">
    <property type="entry name" value="FGGY_N"/>
    <property type="match status" value="1"/>
</dbReference>
<evidence type="ECO:0000259" key="5">
    <source>
        <dbReference type="Pfam" id="PF00370"/>
    </source>
</evidence>
<dbReference type="GO" id="GO:0004370">
    <property type="term" value="F:glycerol kinase activity"/>
    <property type="evidence" value="ECO:0007669"/>
    <property type="project" value="TreeGrafter"/>
</dbReference>
<proteinExistence type="inferred from homology"/>
<keyword evidence="3 6" id="KW-0418">Kinase</keyword>
<organism evidence="6">
    <name type="scientific">Mediterraneibacter gnavus</name>
    <name type="common">Ruminococcus gnavus</name>
    <dbReference type="NCBI Taxonomy" id="33038"/>
    <lineage>
        <taxon>Bacteria</taxon>
        <taxon>Bacillati</taxon>
        <taxon>Bacillota</taxon>
        <taxon>Clostridia</taxon>
        <taxon>Lachnospirales</taxon>
        <taxon>Lachnospiraceae</taxon>
        <taxon>Mediterraneibacter</taxon>
    </lineage>
</organism>
<evidence type="ECO:0000256" key="3">
    <source>
        <dbReference type="ARBA" id="ARBA00022777"/>
    </source>
</evidence>
<evidence type="ECO:0000256" key="2">
    <source>
        <dbReference type="ARBA" id="ARBA00022679"/>
    </source>
</evidence>
<dbReference type="PANTHER" id="PTHR10196">
    <property type="entry name" value="SUGAR KINASE"/>
    <property type="match status" value="1"/>
</dbReference>
<dbReference type="InterPro" id="IPR043129">
    <property type="entry name" value="ATPase_NBD"/>
</dbReference>
<name>A0A6N3AEL3_MEDGN</name>
<gene>
    <name evidence="6" type="primary">glpK_1</name>
    <name evidence="6" type="ORF">RGLFYP19_00004</name>
</gene>
<feature type="domain" description="Carbohydrate kinase FGGY N-terminal" evidence="5">
    <location>
        <begin position="2"/>
        <end position="100"/>
    </location>
</feature>
<reference evidence="6" key="1">
    <citation type="submission" date="2019-11" db="EMBL/GenBank/DDBJ databases">
        <authorList>
            <person name="Feng L."/>
        </authorList>
    </citation>
    <scope>NUCLEOTIDE SEQUENCE</scope>
    <source>
        <strain evidence="6">RgnavusLFYP19</strain>
    </source>
</reference>
<accession>A0A6N3AEL3</accession>
<keyword evidence="2 6" id="KW-0808">Transferase</keyword>
<protein>
    <recommendedName>
        <fullName evidence="4">ATP:glycerol 3-phosphotransferase</fullName>
    </recommendedName>
</protein>
<dbReference type="Gene3D" id="3.30.420.40">
    <property type="match status" value="1"/>
</dbReference>
<evidence type="ECO:0000256" key="4">
    <source>
        <dbReference type="ARBA" id="ARBA00043149"/>
    </source>
</evidence>
<sequence length="102" mass="11506">MANAVVWQCARAADICRRVEQTGAAEKIRTKTGLALSPYFPASKLAWLKENVEGAKDLAEKHELCFGTIDTWLVYKMTHGVSYKTDYSNASRTQLFDIFEKT</sequence>
<dbReference type="AlphaFoldDB" id="A0A6N3AEL3"/>
<dbReference type="InterPro" id="IPR018484">
    <property type="entry name" value="FGGY_N"/>
</dbReference>
<evidence type="ECO:0000313" key="6">
    <source>
        <dbReference type="EMBL" id="VYT88316.1"/>
    </source>
</evidence>
<dbReference type="PROSITE" id="PS00933">
    <property type="entry name" value="FGGY_KINASES_1"/>
    <property type="match status" value="1"/>
</dbReference>
<dbReference type="SUPFAM" id="SSF53067">
    <property type="entry name" value="Actin-like ATPase domain"/>
    <property type="match status" value="1"/>
</dbReference>
<evidence type="ECO:0000256" key="1">
    <source>
        <dbReference type="ARBA" id="ARBA00009156"/>
    </source>
</evidence>
<dbReference type="GO" id="GO:0005829">
    <property type="term" value="C:cytosol"/>
    <property type="evidence" value="ECO:0007669"/>
    <property type="project" value="TreeGrafter"/>
</dbReference>